<accession>A0AAE1DTJ9</accession>
<name>A0AAE1DTJ9_9GAST</name>
<proteinExistence type="predicted"/>
<dbReference type="Proteomes" id="UP001283361">
    <property type="component" value="Unassembled WGS sequence"/>
</dbReference>
<gene>
    <name evidence="1" type="ORF">RRG08_033070</name>
</gene>
<reference evidence="1" key="1">
    <citation type="journal article" date="2023" name="G3 (Bethesda)">
        <title>A reference genome for the long-term kleptoplast-retaining sea slug Elysia crispata morphotype clarki.</title>
        <authorList>
            <person name="Eastman K.E."/>
            <person name="Pendleton A.L."/>
            <person name="Shaikh M.A."/>
            <person name="Suttiyut T."/>
            <person name="Ogas R."/>
            <person name="Tomko P."/>
            <person name="Gavelis G."/>
            <person name="Widhalm J.R."/>
            <person name="Wisecaver J.H."/>
        </authorList>
    </citation>
    <scope>NUCLEOTIDE SEQUENCE</scope>
    <source>
        <strain evidence="1">ECLA1</strain>
    </source>
</reference>
<comment type="caution">
    <text evidence="1">The sequence shown here is derived from an EMBL/GenBank/DDBJ whole genome shotgun (WGS) entry which is preliminary data.</text>
</comment>
<protein>
    <submittedName>
        <fullName evidence="1">Uncharacterized protein</fullName>
    </submittedName>
</protein>
<keyword evidence="2" id="KW-1185">Reference proteome</keyword>
<evidence type="ECO:0000313" key="2">
    <source>
        <dbReference type="Proteomes" id="UP001283361"/>
    </source>
</evidence>
<evidence type="ECO:0000313" key="1">
    <source>
        <dbReference type="EMBL" id="KAK3782429.1"/>
    </source>
</evidence>
<dbReference type="AlphaFoldDB" id="A0AAE1DTJ9"/>
<organism evidence="1 2">
    <name type="scientific">Elysia crispata</name>
    <name type="common">lettuce slug</name>
    <dbReference type="NCBI Taxonomy" id="231223"/>
    <lineage>
        <taxon>Eukaryota</taxon>
        <taxon>Metazoa</taxon>
        <taxon>Spiralia</taxon>
        <taxon>Lophotrochozoa</taxon>
        <taxon>Mollusca</taxon>
        <taxon>Gastropoda</taxon>
        <taxon>Heterobranchia</taxon>
        <taxon>Euthyneura</taxon>
        <taxon>Panpulmonata</taxon>
        <taxon>Sacoglossa</taxon>
        <taxon>Placobranchoidea</taxon>
        <taxon>Plakobranchidae</taxon>
        <taxon>Elysia</taxon>
    </lineage>
</organism>
<dbReference type="EMBL" id="JAWDGP010002507">
    <property type="protein sequence ID" value="KAK3782429.1"/>
    <property type="molecule type" value="Genomic_DNA"/>
</dbReference>
<sequence>MDFPLHPLRSGYKLYGQYGLPTPPTQIWIQALRTLWTSHSTHSDLDTGFMDIMDFPLHPLRSGYRLYGHYGLPTPPTQIWESVTPSWAWFDSELYTYTFSD</sequence>